<name>Q5NZX7_AROAE</name>
<dbReference type="STRING" id="76114.ebA5743"/>
<dbReference type="KEGG" id="eba:ebA5743"/>
<protein>
    <submittedName>
        <fullName evidence="1">Uncharacterized protein</fullName>
    </submittedName>
</protein>
<dbReference type="HOGENOM" id="CLU_2598410_0_0_4"/>
<gene>
    <name evidence="1" type="ORF">ebA5743</name>
</gene>
<proteinExistence type="predicted"/>
<dbReference type="AlphaFoldDB" id="Q5NZX7"/>
<dbReference type="EMBL" id="CR555306">
    <property type="protein sequence ID" value="CAI09387.1"/>
    <property type="molecule type" value="Genomic_DNA"/>
</dbReference>
<evidence type="ECO:0000313" key="2">
    <source>
        <dbReference type="Proteomes" id="UP000006552"/>
    </source>
</evidence>
<reference evidence="1 2" key="1">
    <citation type="journal article" date="2005" name="Arch. Microbiol.">
        <title>The genome sequence of an anaerobic aromatic-degrading denitrifying bacterium, strain EbN1.</title>
        <authorList>
            <person name="Rabus R."/>
            <person name="Kube M."/>
            <person name="Heider J."/>
            <person name="Beck A."/>
            <person name="Heitmann K."/>
            <person name="Widdel F."/>
            <person name="Reinhardt R."/>
        </authorList>
    </citation>
    <scope>NUCLEOTIDE SEQUENCE [LARGE SCALE GENOMIC DNA]</scope>
    <source>
        <strain evidence="1 2">EbN1</strain>
    </source>
</reference>
<organism evidence="1 2">
    <name type="scientific">Aromatoleum aromaticum (strain DSM 19018 / LMG 30748 / EbN1)</name>
    <name type="common">Azoarcus sp. (strain EbN1)</name>
    <dbReference type="NCBI Taxonomy" id="76114"/>
    <lineage>
        <taxon>Bacteria</taxon>
        <taxon>Pseudomonadati</taxon>
        <taxon>Pseudomonadota</taxon>
        <taxon>Betaproteobacteria</taxon>
        <taxon>Rhodocyclales</taxon>
        <taxon>Rhodocyclaceae</taxon>
        <taxon>Aromatoleum</taxon>
    </lineage>
</organism>
<sequence>MLPGRRPRSYGTRRARMVRCPGSCSGCHSPFDHRLTLFNLRYSIGWPWRWEGATLGHRGIRSLPKTKNENPANSAIIAP</sequence>
<accession>Q5NZX7</accession>
<evidence type="ECO:0000313" key="1">
    <source>
        <dbReference type="EMBL" id="CAI09387.1"/>
    </source>
</evidence>
<dbReference type="Proteomes" id="UP000006552">
    <property type="component" value="Chromosome"/>
</dbReference>
<keyword evidence="2" id="KW-1185">Reference proteome</keyword>